<accession>A0AA48KTT9</accession>
<keyword evidence="2" id="KW-1185">Reference proteome</keyword>
<dbReference type="KEGG" id="pmaw:MACH26_34150"/>
<evidence type="ECO:0000313" key="2">
    <source>
        <dbReference type="Proteomes" id="UP001333710"/>
    </source>
</evidence>
<sequence length="150" mass="15016">MAIGSSQTGGQGPGLPYYQLGQRSGYWERTLSTLNLPSHNHHATFTPTGGGTAADVQVSTANADTQTPASGDYLAVVNDGGGRSPILQSAYVTAANAGSTVALGGVTGGGGTTGTVTVDNTGNSSAFSIENPSLAVNYSFALEGTYPSRN</sequence>
<dbReference type="Proteomes" id="UP001333710">
    <property type="component" value="Chromosome"/>
</dbReference>
<organism evidence="1 2">
    <name type="scientific">Planctobacterium marinum</name>
    <dbReference type="NCBI Taxonomy" id="1631968"/>
    <lineage>
        <taxon>Bacteria</taxon>
        <taxon>Pseudomonadati</taxon>
        <taxon>Pseudomonadota</taxon>
        <taxon>Gammaproteobacteria</taxon>
        <taxon>Alteromonadales</taxon>
        <taxon>Alteromonadaceae</taxon>
        <taxon>Planctobacterium</taxon>
    </lineage>
</organism>
<proteinExistence type="predicted"/>
<dbReference type="EMBL" id="AP027272">
    <property type="protein sequence ID" value="BDX07894.1"/>
    <property type="molecule type" value="Genomic_DNA"/>
</dbReference>
<name>A0AA48KTT9_9ALTE</name>
<reference evidence="1" key="1">
    <citation type="submission" date="2023-01" db="EMBL/GenBank/DDBJ databases">
        <title>Complete genome sequence of Planctobacterium marinum strain Dej080120_11.</title>
        <authorList>
            <person name="Ueki S."/>
            <person name="Maruyama F."/>
        </authorList>
    </citation>
    <scope>NUCLEOTIDE SEQUENCE</scope>
    <source>
        <strain evidence="1">Dej080120_11</strain>
    </source>
</reference>
<evidence type="ECO:0008006" key="3">
    <source>
        <dbReference type="Google" id="ProtNLM"/>
    </source>
</evidence>
<evidence type="ECO:0000313" key="1">
    <source>
        <dbReference type="EMBL" id="BDX07894.1"/>
    </source>
</evidence>
<gene>
    <name evidence="1" type="ORF">MACH26_34150</name>
</gene>
<dbReference type="AlphaFoldDB" id="A0AA48KTT9"/>
<protein>
    <recommendedName>
        <fullName evidence="3">Microcystin dependent protein</fullName>
    </recommendedName>
</protein>